<organism evidence="1 2">
    <name type="scientific">Chamaesiphon polymorphus CCALA 037</name>
    <dbReference type="NCBI Taxonomy" id="2107692"/>
    <lineage>
        <taxon>Bacteria</taxon>
        <taxon>Bacillati</taxon>
        <taxon>Cyanobacteriota</taxon>
        <taxon>Cyanophyceae</taxon>
        <taxon>Gomontiellales</taxon>
        <taxon>Chamaesiphonaceae</taxon>
        <taxon>Chamaesiphon</taxon>
    </lineage>
</organism>
<evidence type="ECO:0000313" key="2">
    <source>
        <dbReference type="Proteomes" id="UP000238937"/>
    </source>
</evidence>
<gene>
    <name evidence="1" type="ORF">C7B77_13960</name>
</gene>
<proteinExistence type="predicted"/>
<accession>A0A2T1GE93</accession>
<dbReference type="OrthoDB" id="9916654at2"/>
<evidence type="ECO:0000313" key="1">
    <source>
        <dbReference type="EMBL" id="PSB55787.1"/>
    </source>
</evidence>
<reference evidence="1 2" key="1">
    <citation type="submission" date="2018-03" db="EMBL/GenBank/DDBJ databases">
        <title>The ancient ancestry and fast evolution of plastids.</title>
        <authorList>
            <person name="Moore K.R."/>
            <person name="Magnabosco C."/>
            <person name="Momper L."/>
            <person name="Gold D.A."/>
            <person name="Bosak T."/>
            <person name="Fournier G.P."/>
        </authorList>
    </citation>
    <scope>NUCLEOTIDE SEQUENCE [LARGE SCALE GENOMIC DNA]</scope>
    <source>
        <strain evidence="1 2">CCALA 037</strain>
    </source>
</reference>
<keyword evidence="2" id="KW-1185">Reference proteome</keyword>
<protein>
    <submittedName>
        <fullName evidence="1">Uncharacterized protein</fullName>
    </submittedName>
</protein>
<comment type="caution">
    <text evidence="1">The sequence shown here is derived from an EMBL/GenBank/DDBJ whole genome shotgun (WGS) entry which is preliminary data.</text>
</comment>
<dbReference type="AlphaFoldDB" id="A0A2T1GE93"/>
<dbReference type="Proteomes" id="UP000238937">
    <property type="component" value="Unassembled WGS sequence"/>
</dbReference>
<name>A0A2T1GE93_9CYAN</name>
<dbReference type="EMBL" id="PVWO01000164">
    <property type="protein sequence ID" value="PSB55787.1"/>
    <property type="molecule type" value="Genomic_DNA"/>
</dbReference>
<sequence>MEPTPNQFRELFLIGRELTAQLRCYIRLIDMLPNGELCLVVQPREFPTQHIIIYINSIGERRYV</sequence>